<feature type="region of interest" description="Disordered" evidence="1">
    <location>
        <begin position="536"/>
        <end position="582"/>
    </location>
</feature>
<evidence type="ECO:0000313" key="3">
    <source>
        <dbReference type="EMBL" id="PIC24397.1"/>
    </source>
</evidence>
<evidence type="ECO:0008006" key="5">
    <source>
        <dbReference type="Google" id="ProtNLM"/>
    </source>
</evidence>
<organism evidence="3 4">
    <name type="scientific">Caenorhabditis nigoni</name>
    <dbReference type="NCBI Taxonomy" id="1611254"/>
    <lineage>
        <taxon>Eukaryota</taxon>
        <taxon>Metazoa</taxon>
        <taxon>Ecdysozoa</taxon>
        <taxon>Nematoda</taxon>
        <taxon>Chromadorea</taxon>
        <taxon>Rhabditida</taxon>
        <taxon>Rhabditina</taxon>
        <taxon>Rhabditomorpha</taxon>
        <taxon>Rhabditoidea</taxon>
        <taxon>Rhabditidae</taxon>
        <taxon>Peloderinae</taxon>
        <taxon>Caenorhabditis</taxon>
    </lineage>
</organism>
<evidence type="ECO:0000256" key="1">
    <source>
        <dbReference type="SAM" id="MobiDB-lite"/>
    </source>
</evidence>
<dbReference type="Gene3D" id="1.20.1070.10">
    <property type="entry name" value="Rhodopsin 7-helix transmembrane proteins"/>
    <property type="match status" value="1"/>
</dbReference>
<dbReference type="SUPFAM" id="SSF81321">
    <property type="entry name" value="Family A G protein-coupled receptor-like"/>
    <property type="match status" value="1"/>
</dbReference>
<dbReference type="OrthoDB" id="5909418at2759"/>
<dbReference type="AlphaFoldDB" id="A0A2G5TAX6"/>
<dbReference type="EMBL" id="PDUG01000005">
    <property type="protein sequence ID" value="PIC24397.1"/>
    <property type="molecule type" value="Genomic_DNA"/>
</dbReference>
<accession>A0A2G5TAX6</accession>
<feature type="transmembrane region" description="Helical" evidence="2">
    <location>
        <begin position="86"/>
        <end position="105"/>
    </location>
</feature>
<dbReference type="Pfam" id="PF10324">
    <property type="entry name" value="7TM_GPCR_Srw"/>
    <property type="match status" value="1"/>
</dbReference>
<protein>
    <recommendedName>
        <fullName evidence="5">G-protein coupled receptors family 1 profile domain-containing protein</fullName>
    </recommendedName>
</protein>
<dbReference type="PANTHER" id="PTHR47321">
    <property type="entry name" value="SERPENTINE RECEPTOR, CLASS W"/>
    <property type="match status" value="1"/>
</dbReference>
<evidence type="ECO:0000313" key="4">
    <source>
        <dbReference type="Proteomes" id="UP000230233"/>
    </source>
</evidence>
<keyword evidence="2" id="KW-0812">Transmembrane</keyword>
<keyword evidence="2" id="KW-0472">Membrane</keyword>
<comment type="caution">
    <text evidence="3">The sequence shown here is derived from an EMBL/GenBank/DDBJ whole genome shotgun (WGS) entry which is preliminary data.</text>
</comment>
<evidence type="ECO:0000256" key="2">
    <source>
        <dbReference type="SAM" id="Phobius"/>
    </source>
</evidence>
<dbReference type="Proteomes" id="UP000230233">
    <property type="component" value="Chromosome V"/>
</dbReference>
<gene>
    <name evidence="3" type="primary">Cnig_chr_V.g17753</name>
    <name evidence="3" type="ORF">B9Z55_017753</name>
</gene>
<feature type="transmembrane region" description="Helical" evidence="2">
    <location>
        <begin position="51"/>
        <end position="74"/>
    </location>
</feature>
<proteinExistence type="predicted"/>
<name>A0A2G5TAX6_9PELO</name>
<feature type="compositionally biased region" description="Basic and acidic residues" evidence="1">
    <location>
        <begin position="538"/>
        <end position="552"/>
    </location>
</feature>
<feature type="transmembrane region" description="Helical" evidence="2">
    <location>
        <begin position="140"/>
        <end position="162"/>
    </location>
</feature>
<feature type="transmembrane region" description="Helical" evidence="2">
    <location>
        <begin position="229"/>
        <end position="250"/>
    </location>
</feature>
<reference evidence="4" key="1">
    <citation type="submission" date="2017-10" db="EMBL/GenBank/DDBJ databases">
        <title>Rapid genome shrinkage in a self-fertile nematode reveals novel sperm competition proteins.</title>
        <authorList>
            <person name="Yin D."/>
            <person name="Schwarz E.M."/>
            <person name="Thomas C.G."/>
            <person name="Felde R.L."/>
            <person name="Korf I.F."/>
            <person name="Cutter A.D."/>
            <person name="Schartner C.M."/>
            <person name="Ralston E.J."/>
            <person name="Meyer B.J."/>
            <person name="Haag E.S."/>
        </authorList>
    </citation>
    <scope>NUCLEOTIDE SEQUENCE [LARGE SCALE GENOMIC DNA]</scope>
    <source>
        <strain evidence="4">JU1422</strain>
    </source>
</reference>
<dbReference type="InterPro" id="IPR019427">
    <property type="entry name" value="7TM_GPCR_serpentine_rcpt_Srw"/>
</dbReference>
<feature type="transmembrane region" description="Helical" evidence="2">
    <location>
        <begin position="270"/>
        <end position="289"/>
    </location>
</feature>
<keyword evidence="2" id="KW-1133">Transmembrane helix</keyword>
<dbReference type="GO" id="GO:0008528">
    <property type="term" value="F:G protein-coupled peptide receptor activity"/>
    <property type="evidence" value="ECO:0007669"/>
    <property type="project" value="InterPro"/>
</dbReference>
<feature type="transmembrane region" description="Helical" evidence="2">
    <location>
        <begin position="112"/>
        <end position="134"/>
    </location>
</feature>
<dbReference type="PANTHER" id="PTHR47321:SF1">
    <property type="entry name" value="G-PROTEIN COUPLED RECEPTORS FAMILY 1 PROFILE DOMAIN-CONTAINING PROTEIN-RELATED"/>
    <property type="match status" value="1"/>
</dbReference>
<sequence>MKIHVKNPTTTSLAPPIDYVYYYEPYVPVDFVYEDYAELLMSLDTLKTIEYWIVLINEMSNYPGLIFNILHWIILTRKELRKTPVFFVMLGICTWDILVFLTGILESNITRHLLYLFYCGSTGDMWIAGFNWFVRGIQKFGRLGATIFVLLMTFIRALSLLFPLNSTVTLLATFKSAVISMMVTIIPVGAWYASLYGRVKLEIKPGTCYWFIIKELHDEEISRAVTEGFIVLALTILYFILTVLLLIAIWKAKMRRMKMGSAKVLRKFSIPNMLLLGLLAIVIPLVLGAPECFHEVNRLKEAYAYKFDVANMNEIQYMEDLESIIDFELKKADGCPDPKFINHDTIAVFLNARDKTTLFEDMLIAGNYRAMACKMTHCPRTGKEIVSYVVPSTTIQHNLKINGPPASRCHETWPVPKGGLCARAEQDTSMMTQRERQQWRENAIIDFLKKMDEERKMKQERTRSKYGRKSWGPLKCIGKNVRGIPGCSKSDEGPIDSLEKWLRSRDGAKVVKNLNGKQEEGKRSESKYGRKTSFREQLGLDRERERDRELRVPYEPSRNGPIDWENPAPNWHGLPVWPGHGL</sequence>
<keyword evidence="4" id="KW-1185">Reference proteome</keyword>
<feature type="transmembrane region" description="Helical" evidence="2">
    <location>
        <begin position="174"/>
        <end position="193"/>
    </location>
</feature>